<dbReference type="AlphaFoldDB" id="A0A7Y2EAP2"/>
<name>A0A7Y2EAP2_UNCEI</name>
<dbReference type="SUPFAM" id="SSF54060">
    <property type="entry name" value="His-Me finger endonucleases"/>
    <property type="match status" value="1"/>
</dbReference>
<dbReference type="Pfam" id="PF03372">
    <property type="entry name" value="Exo_endo_phos"/>
    <property type="match status" value="1"/>
</dbReference>
<evidence type="ECO:0000313" key="6">
    <source>
        <dbReference type="Proteomes" id="UP000547674"/>
    </source>
</evidence>
<dbReference type="InterPro" id="IPR036691">
    <property type="entry name" value="Endo/exonu/phosph_ase_sf"/>
</dbReference>
<dbReference type="PANTHER" id="PTHR33607:SF2">
    <property type="entry name" value="ENDONUCLEASE-1"/>
    <property type="match status" value="1"/>
</dbReference>
<dbReference type="InterPro" id="IPR005135">
    <property type="entry name" value="Endo/exonuclease/phosphatase"/>
</dbReference>
<protein>
    <recommendedName>
        <fullName evidence="4">Endonuclease/exonuclease/phosphatase domain-containing protein</fullName>
    </recommendedName>
</protein>
<keyword evidence="3" id="KW-0732">Signal</keyword>
<dbReference type="InterPro" id="IPR013783">
    <property type="entry name" value="Ig-like_fold"/>
</dbReference>
<dbReference type="Gene3D" id="2.60.40.10">
    <property type="entry name" value="Immunoglobulins"/>
    <property type="match status" value="1"/>
</dbReference>
<dbReference type="GO" id="GO:0004518">
    <property type="term" value="F:nuclease activity"/>
    <property type="evidence" value="ECO:0007669"/>
    <property type="project" value="UniProtKB-KW"/>
</dbReference>
<evidence type="ECO:0000256" key="2">
    <source>
        <dbReference type="ARBA" id="ARBA00022801"/>
    </source>
</evidence>
<dbReference type="SUPFAM" id="SSF56219">
    <property type="entry name" value="DNase I-like"/>
    <property type="match status" value="1"/>
</dbReference>
<evidence type="ECO:0000259" key="4">
    <source>
        <dbReference type="Pfam" id="PF03372"/>
    </source>
</evidence>
<accession>A0A7Y2EAP2</accession>
<keyword evidence="1" id="KW-0540">Nuclease</keyword>
<comment type="caution">
    <text evidence="5">The sequence shown here is derived from an EMBL/GenBank/DDBJ whole genome shotgun (WGS) entry which is preliminary data.</text>
</comment>
<evidence type="ECO:0000256" key="3">
    <source>
        <dbReference type="SAM" id="SignalP"/>
    </source>
</evidence>
<feature type="chain" id="PRO_5030519411" description="Endonuclease/exonuclease/phosphatase domain-containing protein" evidence="3">
    <location>
        <begin position="20"/>
        <end position="917"/>
    </location>
</feature>
<dbReference type="Pfam" id="PF04231">
    <property type="entry name" value="Endonuclease_1"/>
    <property type="match status" value="1"/>
</dbReference>
<dbReference type="EMBL" id="JABDJR010000657">
    <property type="protein sequence ID" value="NNF08341.1"/>
    <property type="molecule type" value="Genomic_DNA"/>
</dbReference>
<proteinExistence type="predicted"/>
<dbReference type="PANTHER" id="PTHR33607">
    <property type="entry name" value="ENDONUCLEASE-1"/>
    <property type="match status" value="1"/>
</dbReference>
<dbReference type="Gene3D" id="3.60.10.10">
    <property type="entry name" value="Endonuclease/exonuclease/phosphatase"/>
    <property type="match status" value="1"/>
</dbReference>
<keyword evidence="2" id="KW-0378">Hydrolase</keyword>
<dbReference type="GO" id="GO:0016787">
    <property type="term" value="F:hydrolase activity"/>
    <property type="evidence" value="ECO:0007669"/>
    <property type="project" value="UniProtKB-KW"/>
</dbReference>
<evidence type="ECO:0000256" key="1">
    <source>
        <dbReference type="ARBA" id="ARBA00022722"/>
    </source>
</evidence>
<sequence length="917" mass="101715">MKFLLALLLCVASATASQAEVIRIDGEFGDWNGVPVVATDPSGDAGFTGVDFTQLQLVNDEEYLYVRFDTQAEVQPDEGQNLAIAFDTDSNTGTGQSFAGLGAEIIWRLGQRNGTFYANGFGQDIRHADVGLVIGPTVSNGAFEIGFSRKKSVGGTALFPFPALNCAVVDLNGGDEIVLDDGFFFTNLQDQVEPLPLWRFDSGHLRVVSYNVQGDGLFDGGNAEASQGRILRAIDADIWVFNEVWDHSAEDVRQKLMSHIPNPNVTWQAVKRDFGNVVVSRFPILNTWVVFQSHRLTAVLIDARPQLDSEVLVIANHWRCCQANFERQEEADALIAFIRDAQTPGGQIDLEPNTPIISCGDFNLVGLRQQLDTALTGDIANNSRWGEDFAPDWDGSNFEDANPRHPDAPFAYTWRRDGSSFYPGKLDWMFYSGSVLELQNHYVFETRTMTQQTLAHNELEANDTENASDHAPVVADFSLRDLSGDDCIALGTTLMDGMTGTVLQDALRSAYRPPVGLSYAAARDVMFSQIDNEKGAVSGVYTGFSVSVSPSSSNPRGDAFNAGLNTEHVWPQSKGAGDLPARADLHHLFPSEINANNARAAFPFDEIPDDETDLWYLEKQVLADPEAKFLDDYSELDRTHPNASYDGRWEPPEDIKGNIARAMFYFFTMYSNEANGEDRNFFPAQVDQLRQWHLEDPVDPAEYERTCAIAPHQDDRVNPFVIDPTLVDRAYFEKVPVRLVSFTADHAGEGVQLNWRTADERRHAGFHVLRETQSAQETLTQSLLRPAITRFVDKTGTPGETYSYFLVAHDYENRTERFGPKTIVYPSVSIVASAGPNPLQLGQTLQFTNLPAEGKAQLIDVFGRRVREWKNMESLSRGWDGVLETGTPAAAGVYYLRLVSGVGSRPTVQTLRLLILK</sequence>
<evidence type="ECO:0000313" key="5">
    <source>
        <dbReference type="EMBL" id="NNF08341.1"/>
    </source>
</evidence>
<reference evidence="5 6" key="1">
    <citation type="submission" date="2020-03" db="EMBL/GenBank/DDBJ databases">
        <title>Metabolic flexibility allows generalist bacteria to become dominant in a frequently disturbed ecosystem.</title>
        <authorList>
            <person name="Chen Y.-J."/>
            <person name="Leung P.M."/>
            <person name="Bay S.K."/>
            <person name="Hugenholtz P."/>
            <person name="Kessler A.J."/>
            <person name="Shelley G."/>
            <person name="Waite D.W."/>
            <person name="Cook P.L."/>
            <person name="Greening C."/>
        </authorList>
    </citation>
    <scope>NUCLEOTIDE SEQUENCE [LARGE SCALE GENOMIC DNA]</scope>
    <source>
        <strain evidence="5">SS_bin_28</strain>
    </source>
</reference>
<feature type="domain" description="Endonuclease/exonuclease/phosphatase" evidence="4">
    <location>
        <begin position="208"/>
        <end position="470"/>
    </location>
</feature>
<dbReference type="InterPro" id="IPR044925">
    <property type="entry name" value="His-Me_finger_sf"/>
</dbReference>
<feature type="signal peptide" evidence="3">
    <location>
        <begin position="1"/>
        <end position="19"/>
    </location>
</feature>
<organism evidence="5 6">
    <name type="scientific">Eiseniibacteriota bacterium</name>
    <dbReference type="NCBI Taxonomy" id="2212470"/>
    <lineage>
        <taxon>Bacteria</taxon>
        <taxon>Candidatus Eiseniibacteriota</taxon>
    </lineage>
</organism>
<dbReference type="InterPro" id="IPR007346">
    <property type="entry name" value="Endonuclease-I"/>
</dbReference>
<gene>
    <name evidence="5" type="ORF">HKN21_16390</name>
</gene>
<dbReference type="Proteomes" id="UP000547674">
    <property type="component" value="Unassembled WGS sequence"/>
</dbReference>